<dbReference type="InParanoid" id="T0PUJ7"/>
<keyword evidence="1" id="KW-0433">Leucine-rich repeat</keyword>
<feature type="chain" id="PRO_5004569034" description="Leucine-rich repeat-containing N-terminal plant-type domain-containing protein" evidence="3">
    <location>
        <begin position="18"/>
        <end position="334"/>
    </location>
</feature>
<name>T0PUJ7_SAPDV</name>
<dbReference type="Gene3D" id="3.80.10.10">
    <property type="entry name" value="Ribonuclease Inhibitor"/>
    <property type="match status" value="1"/>
</dbReference>
<accession>T0PUJ7</accession>
<protein>
    <recommendedName>
        <fullName evidence="6">Leucine-rich repeat-containing N-terminal plant-type domain-containing protein</fullName>
    </recommendedName>
</protein>
<dbReference type="PANTHER" id="PTHR15454">
    <property type="entry name" value="NISCHARIN RELATED"/>
    <property type="match status" value="1"/>
</dbReference>
<dbReference type="InterPro" id="IPR032675">
    <property type="entry name" value="LRR_dom_sf"/>
</dbReference>
<evidence type="ECO:0000256" key="1">
    <source>
        <dbReference type="ARBA" id="ARBA00022614"/>
    </source>
</evidence>
<dbReference type="Proteomes" id="UP000030762">
    <property type="component" value="Unassembled WGS sequence"/>
</dbReference>
<dbReference type="VEuPathDB" id="FungiDB:SDRG_13067"/>
<dbReference type="PROSITE" id="PS51257">
    <property type="entry name" value="PROKAR_LIPOPROTEIN"/>
    <property type="match status" value="1"/>
</dbReference>
<keyword evidence="3" id="KW-0732">Signal</keyword>
<dbReference type="OrthoDB" id="1111193at2759"/>
<evidence type="ECO:0008006" key="6">
    <source>
        <dbReference type="Google" id="ProtNLM"/>
    </source>
</evidence>
<gene>
    <name evidence="4" type="ORF">SDRG_13067</name>
</gene>
<dbReference type="AlphaFoldDB" id="T0PUJ7"/>
<evidence type="ECO:0000313" key="4">
    <source>
        <dbReference type="EMBL" id="EQC29194.1"/>
    </source>
</evidence>
<proteinExistence type="predicted"/>
<dbReference type="GeneID" id="19953794"/>
<dbReference type="SMART" id="SM00364">
    <property type="entry name" value="LRR_BAC"/>
    <property type="match status" value="3"/>
</dbReference>
<sequence>MRRLWALLGLASGVVAAASCPYTSLGGSAVLASDTNCGSDAWCLLSPGNCSRLSYTYFASTDSFWDVQAIGDLTNYVKDGLFVQSAPLALDLSQMVLPSALQRLYSVRLLSHACCIAQLRRRLRNVASLSLSQITSPWPALTCLELINCNLVRFSSSFAFPPGLKSLYITKNMLVRVPSNLPASIRKLGLQGNAITSLNGLPPTVINLDASFNQLTDVSNVDWRAVTSVDLSNNPLTALANVRLASRLTYFNIANCSIVNVTIDAETFNALDALAPSSALKDDRGYYRYDPDNNVIYVGYKVTSTIYTDTAACEANHGSIRELWATTSEYDVRI</sequence>
<organism evidence="4 5">
    <name type="scientific">Saprolegnia diclina (strain VS20)</name>
    <dbReference type="NCBI Taxonomy" id="1156394"/>
    <lineage>
        <taxon>Eukaryota</taxon>
        <taxon>Sar</taxon>
        <taxon>Stramenopiles</taxon>
        <taxon>Oomycota</taxon>
        <taxon>Saprolegniomycetes</taxon>
        <taxon>Saprolegniales</taxon>
        <taxon>Saprolegniaceae</taxon>
        <taxon>Saprolegnia</taxon>
    </lineage>
</organism>
<evidence type="ECO:0000256" key="2">
    <source>
        <dbReference type="ARBA" id="ARBA00022737"/>
    </source>
</evidence>
<dbReference type="SUPFAM" id="SSF52058">
    <property type="entry name" value="L domain-like"/>
    <property type="match status" value="1"/>
</dbReference>
<evidence type="ECO:0000313" key="5">
    <source>
        <dbReference type="Proteomes" id="UP000030762"/>
    </source>
</evidence>
<dbReference type="GO" id="GO:0005737">
    <property type="term" value="C:cytoplasm"/>
    <property type="evidence" value="ECO:0007669"/>
    <property type="project" value="TreeGrafter"/>
</dbReference>
<feature type="signal peptide" evidence="3">
    <location>
        <begin position="1"/>
        <end position="17"/>
    </location>
</feature>
<dbReference type="EMBL" id="JH767186">
    <property type="protein sequence ID" value="EQC29194.1"/>
    <property type="molecule type" value="Genomic_DNA"/>
</dbReference>
<dbReference type="RefSeq" id="XP_008617372.1">
    <property type="nucleotide sequence ID" value="XM_008619150.1"/>
</dbReference>
<keyword evidence="2" id="KW-0677">Repeat</keyword>
<reference evidence="4 5" key="1">
    <citation type="submission" date="2012-04" db="EMBL/GenBank/DDBJ databases">
        <title>The Genome Sequence of Saprolegnia declina VS20.</title>
        <authorList>
            <consortium name="The Broad Institute Genome Sequencing Platform"/>
            <person name="Russ C."/>
            <person name="Nusbaum C."/>
            <person name="Tyler B."/>
            <person name="van West P."/>
            <person name="Dieguez-Uribeondo J."/>
            <person name="de Bruijn I."/>
            <person name="Tripathy S."/>
            <person name="Jiang R."/>
            <person name="Young S.K."/>
            <person name="Zeng Q."/>
            <person name="Gargeya S."/>
            <person name="Fitzgerald M."/>
            <person name="Haas B."/>
            <person name="Abouelleil A."/>
            <person name="Alvarado L."/>
            <person name="Arachchi H.M."/>
            <person name="Berlin A."/>
            <person name="Chapman S.B."/>
            <person name="Goldberg J."/>
            <person name="Griggs A."/>
            <person name="Gujja S."/>
            <person name="Hansen M."/>
            <person name="Howarth C."/>
            <person name="Imamovic A."/>
            <person name="Larimer J."/>
            <person name="McCowen C."/>
            <person name="Montmayeur A."/>
            <person name="Murphy C."/>
            <person name="Neiman D."/>
            <person name="Pearson M."/>
            <person name="Priest M."/>
            <person name="Roberts A."/>
            <person name="Saif S."/>
            <person name="Shea T."/>
            <person name="Sisk P."/>
            <person name="Sykes S."/>
            <person name="Wortman J."/>
            <person name="Nusbaum C."/>
            <person name="Birren B."/>
        </authorList>
    </citation>
    <scope>NUCLEOTIDE SEQUENCE [LARGE SCALE GENOMIC DNA]</scope>
    <source>
        <strain evidence="4 5">VS20</strain>
    </source>
</reference>
<evidence type="ECO:0000256" key="3">
    <source>
        <dbReference type="SAM" id="SignalP"/>
    </source>
</evidence>
<keyword evidence="5" id="KW-1185">Reference proteome</keyword>